<evidence type="ECO:0000259" key="1">
    <source>
        <dbReference type="Pfam" id="PF13468"/>
    </source>
</evidence>
<keyword evidence="3" id="KW-1185">Reference proteome</keyword>
<organism evidence="2 3">
    <name type="scientific">Verticiella sediminum</name>
    <dbReference type="NCBI Taxonomy" id="1247510"/>
    <lineage>
        <taxon>Bacteria</taxon>
        <taxon>Pseudomonadati</taxon>
        <taxon>Pseudomonadota</taxon>
        <taxon>Betaproteobacteria</taxon>
        <taxon>Burkholderiales</taxon>
        <taxon>Alcaligenaceae</taxon>
        <taxon>Verticiella</taxon>
    </lineage>
</organism>
<dbReference type="RefSeq" id="WP_143948690.1">
    <property type="nucleotide sequence ID" value="NZ_BAABMB010000006.1"/>
</dbReference>
<proteinExistence type="predicted"/>
<reference evidence="2 3" key="1">
    <citation type="submission" date="2019-07" db="EMBL/GenBank/DDBJ databases">
        <title>Qingshengfaniella alkalisoli gen. nov., sp. nov., isolated from saline soil.</title>
        <authorList>
            <person name="Xu L."/>
            <person name="Huang X.-X."/>
            <person name="Sun J.-Q."/>
        </authorList>
    </citation>
    <scope>NUCLEOTIDE SEQUENCE [LARGE SCALE GENOMIC DNA]</scope>
    <source>
        <strain evidence="2 3">DSM 27279</strain>
    </source>
</reference>
<dbReference type="InterPro" id="IPR029068">
    <property type="entry name" value="Glyas_Bleomycin-R_OHBP_Dase"/>
</dbReference>
<evidence type="ECO:0000313" key="3">
    <source>
        <dbReference type="Proteomes" id="UP000318405"/>
    </source>
</evidence>
<comment type="caution">
    <text evidence="2">The sequence shown here is derived from an EMBL/GenBank/DDBJ whole genome shotgun (WGS) entry which is preliminary data.</text>
</comment>
<dbReference type="OrthoDB" id="5801364at2"/>
<dbReference type="InterPro" id="IPR025870">
    <property type="entry name" value="Glyoxalase-like_dom"/>
</dbReference>
<dbReference type="EMBL" id="VLTJ01000025">
    <property type="protein sequence ID" value="TSH94216.1"/>
    <property type="molecule type" value="Genomic_DNA"/>
</dbReference>
<gene>
    <name evidence="2" type="ORF">FOZ76_12980</name>
</gene>
<protein>
    <submittedName>
        <fullName evidence="2">VOC family protein</fullName>
    </submittedName>
</protein>
<dbReference type="Pfam" id="PF13468">
    <property type="entry name" value="Glyoxalase_3"/>
    <property type="match status" value="1"/>
</dbReference>
<name>A0A556AMV1_9BURK</name>
<dbReference type="Gene3D" id="3.10.180.10">
    <property type="entry name" value="2,3-Dihydroxybiphenyl 1,2-Dioxygenase, domain 1"/>
    <property type="match status" value="1"/>
</dbReference>
<dbReference type="Proteomes" id="UP000318405">
    <property type="component" value="Unassembled WGS sequence"/>
</dbReference>
<feature type="domain" description="Glyoxalase-like" evidence="1">
    <location>
        <begin position="5"/>
        <end position="180"/>
    </location>
</feature>
<evidence type="ECO:0000313" key="2">
    <source>
        <dbReference type="EMBL" id="TSH94216.1"/>
    </source>
</evidence>
<dbReference type="SUPFAM" id="SSF54593">
    <property type="entry name" value="Glyoxalase/Bleomycin resistance protein/Dihydroxybiphenyl dioxygenase"/>
    <property type="match status" value="1"/>
</dbReference>
<accession>A0A556AMV1</accession>
<dbReference type="AlphaFoldDB" id="A0A556AMV1"/>
<sequence>MPISIDHFMYAGPDLDDLCTQFTHLTGIEPVPGGSHPTLGTRNRLAGGNTPTYLELIGPDPALTVRSDMRSGIEALARPQLHRIIMRCTADDFPALTEAYRAFGIEAPVHELQRVTPEGDTLRWKLMIPEPNAFGLYAPFFIDWLDTPHPSQRLPEQFGLVDCEAGHPVHAQLAPLWERLGMPVCLRAADAPYMRVVLRTPRGEVALTSGTHPLRHS</sequence>